<evidence type="ECO:0000256" key="11">
    <source>
        <dbReference type="ARBA" id="ARBA00022989"/>
    </source>
</evidence>
<evidence type="ECO:0000256" key="13">
    <source>
        <dbReference type="ARBA" id="ARBA00029978"/>
    </source>
</evidence>
<feature type="compositionally biased region" description="Basic and acidic residues" evidence="15">
    <location>
        <begin position="1358"/>
        <end position="1414"/>
    </location>
</feature>
<dbReference type="GO" id="GO:0015031">
    <property type="term" value="P:protein transport"/>
    <property type="evidence" value="ECO:0007669"/>
    <property type="project" value="UniProtKB-KW"/>
</dbReference>
<organism evidence="17">
    <name type="scientific">Cuscuta nitida</name>
    <dbReference type="NCBI Taxonomy" id="192831"/>
    <lineage>
        <taxon>Eukaryota</taxon>
        <taxon>Viridiplantae</taxon>
        <taxon>Streptophyta</taxon>
        <taxon>Embryophyta</taxon>
        <taxon>Tracheophyta</taxon>
        <taxon>Spermatophyta</taxon>
        <taxon>Magnoliopsida</taxon>
        <taxon>eudicotyledons</taxon>
        <taxon>Gunneridae</taxon>
        <taxon>Pentapetalae</taxon>
        <taxon>asterids</taxon>
        <taxon>lamiids</taxon>
        <taxon>Solanales</taxon>
        <taxon>Convolvulaceae</taxon>
        <taxon>Cuscuteae</taxon>
        <taxon>Cuscuta</taxon>
        <taxon>Cuscuta subgen. Pachystigma</taxon>
    </lineage>
</organism>
<dbReference type="EMBL" id="MN464178">
    <property type="protein sequence ID" value="QNP08407.1"/>
    <property type="molecule type" value="Genomic_DNA"/>
</dbReference>
<evidence type="ECO:0000256" key="15">
    <source>
        <dbReference type="SAM" id="MobiDB-lite"/>
    </source>
</evidence>
<evidence type="ECO:0000256" key="7">
    <source>
        <dbReference type="ARBA" id="ARBA00022528"/>
    </source>
</evidence>
<feature type="region of interest" description="Disordered" evidence="15">
    <location>
        <begin position="248"/>
        <end position="276"/>
    </location>
</feature>
<name>A0A7H0DGE7_9ASTE</name>
<evidence type="ECO:0000256" key="8">
    <source>
        <dbReference type="ARBA" id="ARBA00022692"/>
    </source>
</evidence>
<sequence length="1650" mass="195516">MGSHLYMNIINSVVVVGLYYGFLTAFSIKPSYLFLLRALVLEKETNTNKRVAATTGFIMGQLTRFLSIYYAPLYLALGRPHTITVLALPYLFLHLLGNIEKSFFDSGYNNRNSIRNLEITCVFLNHLILQLLNTCILPSSTLARLVSIYMFRCNNKMFFVTSSFFAWLIGQILVLNCFELVVVWVRKNNSLRSIIQKYLVSNSIFVILFNCMFGSLLFILSIQSLGRIPSPIPTQKLSEVSKIEQREKERLKSEEERGVEKEEKSTEEDPSLFSEEKEVVEKELDWNLKEPDSKVPDSEFEILEKKENQELDKSLVTLLFDYKRWTRPFRYIKNNRLEQAVRNEMSQYFFDTHQSDGKDRISFTHPISLSTFLKMIKTKIPLLSLDKTSSNTLDSGWDILNEPVMINRLHALFFLNPNDQKFEPKLDTFQKHEKKPFQMDSKKIKTLFNVIENTIQTNDKKSKSQLIKINEISKKVPHWSYKLITELEQISYYKNPPEDHDIRSRKGISVVIFDLAKEAKPSQANTSKETNKNTNINQTKNKGESDDKDKLFLIRYPQQSDFRQGLIKDSMRSQRRKIVIEDFFNANVNSPLFFDRSKKKTFFSFAHLVKLKEFFFYWSSRKGFSILKSTNERKKRTNREEKKEQKRREEKERLAIGEAWDAFPATQIIRGCLLITQSILRKNILLPSFIIGKNVGRMLLFKTPEWSEDFEELNRETHVKCTYNGVPLAEKKFPENWLTEGIQIKILFPFCLKPWYEDKSLKSRDNFCFLTVWGRETEQPFGHPRKTHSFWAPVLKEFDKRIQNMKARIFIRKLNRNRLKNKKYEKFSSPILNESISPIEKSADGKNSSPIEKMKVITDRTSTIKKKLERITEDKKRITPELAMSRSTKSSRLALSKDFFRLLKIKKNRFKKGLIWKFHFCLFFIKFFSQRIYSDLFLYTLSICRITKELFMESRTKLIYKYICKNETNKKRINKKPQKNRFLKNSENFENLSNLSQAYVFYKISQTSILNGRNLISILNKSGTSLFIKKKIKESFCTQGILKSEVLNQKMKWPGTHQWKFWLIGKSQYDLSNILWSSLRLQKQKWRNRIKRYRRSTNDYLTKRNSAIKLSDYKKQNGPNSVSNNNQKDNFQKCYRYDCLSSKFIHTEKKSASVIYRSTLPVTKRQAISYNNNMSQNNLFAITRKINIHNLVGKIERVDIPYLEKNLDRKYLNWEKIDFSLKNKVNIEYWVTVNSSSNQDTSIGTYKYQLIDQMEFIQFIDQFLKKEKDLLSLSIQSNTEFNQPNSQNSLVDWMGMNQQIFHRPFTNLEFWFFPEFVFFFNIYKTKPWIIQSNLLISNLNLSQLTSKKKNNTANKQKSKTENQQKVETENQQKSETDSESKSETDSQQKVETENQQKSETESQQKGETEKDLEKDSTQSNLEFFLKKYLIFQLRGGITFNQSFFKNIQIFCLLLRLKKKKKIMLSCIQRRKLNLRIVPRINEKVTKNFDVPELFKKTGFFFDPLPLSLKTNGKFITYQTISTSLIEKIKHQINKTYQKQRIIQTRDNNHFDQLILENLLSSKRRRELRILICLNSNKWNGVDTNSFVCNNNISKKVNQFWDKKKKYIEFFLWPSYRLEDLACMNRYWFDTHNGSRFNLLRILMYLPLKIR</sequence>
<keyword evidence="7" id="KW-0150">Chloroplast</keyword>
<proteinExistence type="inferred from homology"/>
<keyword evidence="8 16" id="KW-0812">Transmembrane</keyword>
<dbReference type="GO" id="GO:0009706">
    <property type="term" value="C:chloroplast inner membrane"/>
    <property type="evidence" value="ECO:0007669"/>
    <property type="project" value="UniProtKB-SubCell"/>
</dbReference>
<dbReference type="GeneID" id="62631039"/>
<reference evidence="17" key="1">
    <citation type="journal article" date="2020" name="Bot. J. Linn. Soc.">
        <title>Reconstructing plastome evolution across the phylogenetic backbone of the parasitic plant genus Cuscuta (Convolvulaceae).</title>
        <authorList>
            <person name="Banerjee A."/>
            <person name="Stefanovic S."/>
        </authorList>
    </citation>
    <scope>NUCLEOTIDE SEQUENCE</scope>
</reference>
<feature type="transmembrane region" description="Helical" evidence="16">
    <location>
        <begin position="164"/>
        <end position="186"/>
    </location>
</feature>
<evidence type="ECO:0000256" key="2">
    <source>
        <dbReference type="ARBA" id="ARBA00004478"/>
    </source>
</evidence>
<feature type="coiled-coil region" evidence="14">
    <location>
        <begin position="627"/>
        <end position="654"/>
    </location>
</feature>
<evidence type="ECO:0000256" key="6">
    <source>
        <dbReference type="ARBA" id="ARBA00022448"/>
    </source>
</evidence>
<dbReference type="InterPro" id="IPR008896">
    <property type="entry name" value="TIC214"/>
</dbReference>
<evidence type="ECO:0000313" key="17">
    <source>
        <dbReference type="EMBL" id="QNP08407.1"/>
    </source>
</evidence>
<comment type="subcellular location">
    <subcellularLocation>
        <location evidence="2">Plastid</location>
        <location evidence="2">Chloroplast inner membrane</location>
        <topology evidence="2">Multi-pass membrane protein</topology>
    </subcellularLocation>
</comment>
<accession>A0A7H0DGE7</accession>
<evidence type="ECO:0000256" key="9">
    <source>
        <dbReference type="ARBA" id="ARBA00022780"/>
    </source>
</evidence>
<dbReference type="PANTHER" id="PTHR33163">
    <property type="entry name" value="PROTEIN TIC 214-RELATED"/>
    <property type="match status" value="1"/>
</dbReference>
<evidence type="ECO:0000256" key="16">
    <source>
        <dbReference type="SAM" id="Phobius"/>
    </source>
</evidence>
<dbReference type="RefSeq" id="YP_009994280.1">
    <property type="nucleotide sequence ID" value="NC_052869.1"/>
</dbReference>
<dbReference type="PANTHER" id="PTHR33163:SF40">
    <property type="entry name" value="PROTEIN TIC 214"/>
    <property type="match status" value="1"/>
</dbReference>
<keyword evidence="12 16" id="KW-0472">Membrane</keyword>
<keyword evidence="17" id="KW-0934">Plastid</keyword>
<feature type="compositionally biased region" description="Basic and acidic residues" evidence="15">
    <location>
        <begin position="248"/>
        <end position="264"/>
    </location>
</feature>
<feature type="region of interest" description="Disordered" evidence="15">
    <location>
        <begin position="1348"/>
        <end position="1414"/>
    </location>
</feature>
<evidence type="ECO:0000256" key="14">
    <source>
        <dbReference type="SAM" id="Coils"/>
    </source>
</evidence>
<comment type="function">
    <text evidence="1">Involved in protein precursor import into chloroplasts. May be part of an intermediate translocation complex acting as a protein-conducting channel at the inner envelope.</text>
</comment>
<protein>
    <recommendedName>
        <fullName evidence="5">Protein TIC 214</fullName>
    </recommendedName>
    <alternativeName>
        <fullName evidence="13">Translocon at the inner envelope membrane of chloroplasts 214</fullName>
    </alternativeName>
</protein>
<evidence type="ECO:0000256" key="3">
    <source>
        <dbReference type="ARBA" id="ARBA00009956"/>
    </source>
</evidence>
<keyword evidence="11 16" id="KW-1133">Transmembrane helix</keyword>
<evidence type="ECO:0000256" key="12">
    <source>
        <dbReference type="ARBA" id="ARBA00023136"/>
    </source>
</evidence>
<feature type="transmembrane region" description="Helical" evidence="16">
    <location>
        <begin position="198"/>
        <end position="220"/>
    </location>
</feature>
<keyword evidence="10" id="KW-0653">Protein transport</keyword>
<keyword evidence="6" id="KW-0813">Transport</keyword>
<geneLocation type="plastid" evidence="17"/>
<comment type="similarity">
    <text evidence="3">Belongs to the TIC214 family.</text>
</comment>
<keyword evidence="9" id="KW-1001">Plastid inner membrane</keyword>
<comment type="subunit">
    <text evidence="4">Part of the Tic complex.</text>
</comment>
<feature type="transmembrane region" description="Helical" evidence="16">
    <location>
        <begin position="117"/>
        <end position="140"/>
    </location>
</feature>
<evidence type="ECO:0000256" key="5">
    <source>
        <dbReference type="ARBA" id="ARBA00016640"/>
    </source>
</evidence>
<evidence type="ECO:0000256" key="1">
    <source>
        <dbReference type="ARBA" id="ARBA00002515"/>
    </source>
</evidence>
<gene>
    <name evidence="17" type="primary">ycf1</name>
</gene>
<feature type="transmembrane region" description="Helical" evidence="16">
    <location>
        <begin position="51"/>
        <end position="71"/>
    </location>
</feature>
<feature type="region of interest" description="Disordered" evidence="15">
    <location>
        <begin position="522"/>
        <end position="547"/>
    </location>
</feature>
<keyword evidence="14" id="KW-0175">Coiled coil</keyword>
<evidence type="ECO:0000256" key="10">
    <source>
        <dbReference type="ARBA" id="ARBA00022927"/>
    </source>
</evidence>
<feature type="transmembrane region" description="Helical" evidence="16">
    <location>
        <begin position="6"/>
        <end position="28"/>
    </location>
</feature>
<evidence type="ECO:0000256" key="4">
    <source>
        <dbReference type="ARBA" id="ARBA00011510"/>
    </source>
</evidence>
<dbReference type="Pfam" id="PF05758">
    <property type="entry name" value="Ycf1"/>
    <property type="match status" value="3"/>
</dbReference>